<keyword evidence="5" id="KW-0418">Kinase</keyword>
<dbReference type="Pfam" id="PF02518">
    <property type="entry name" value="HATPase_c"/>
    <property type="match status" value="1"/>
</dbReference>
<evidence type="ECO:0000313" key="11">
    <source>
        <dbReference type="EMBL" id="QEG01733.1"/>
    </source>
</evidence>
<organism evidence="11 12">
    <name type="scientific">Stieleria maiorica</name>
    <dbReference type="NCBI Taxonomy" id="2795974"/>
    <lineage>
        <taxon>Bacteria</taxon>
        <taxon>Pseudomonadati</taxon>
        <taxon>Planctomycetota</taxon>
        <taxon>Planctomycetia</taxon>
        <taxon>Pirellulales</taxon>
        <taxon>Pirellulaceae</taxon>
        <taxon>Stieleria</taxon>
    </lineage>
</organism>
<dbReference type="InterPro" id="IPR004358">
    <property type="entry name" value="Sig_transdc_His_kin-like_C"/>
</dbReference>
<dbReference type="SMART" id="SM01231">
    <property type="entry name" value="H-kinase_dim"/>
    <property type="match status" value="1"/>
</dbReference>
<dbReference type="InterPro" id="IPR036061">
    <property type="entry name" value="CheW-like_dom_sf"/>
</dbReference>
<dbReference type="Pfam" id="PF01627">
    <property type="entry name" value="Hpt"/>
    <property type="match status" value="1"/>
</dbReference>
<dbReference type="Pfam" id="PF01584">
    <property type="entry name" value="CheW"/>
    <property type="match status" value="2"/>
</dbReference>
<feature type="modified residue" description="Phosphohistidine" evidence="6">
    <location>
        <position position="47"/>
    </location>
</feature>
<evidence type="ECO:0000256" key="1">
    <source>
        <dbReference type="ARBA" id="ARBA00000085"/>
    </source>
</evidence>
<evidence type="ECO:0000259" key="10">
    <source>
        <dbReference type="PROSITE" id="PS50894"/>
    </source>
</evidence>
<dbReference type="InterPro" id="IPR051315">
    <property type="entry name" value="Bact_Chemotaxis_CheA"/>
</dbReference>
<keyword evidence="12" id="KW-1185">Reference proteome</keyword>
<evidence type="ECO:0000256" key="6">
    <source>
        <dbReference type="PROSITE-ProRule" id="PRU00110"/>
    </source>
</evidence>
<evidence type="ECO:0000259" key="9">
    <source>
        <dbReference type="PROSITE" id="PS50851"/>
    </source>
</evidence>
<dbReference type="CDD" id="cd00731">
    <property type="entry name" value="CheA_reg"/>
    <property type="match status" value="1"/>
</dbReference>
<dbReference type="SUPFAM" id="SSF47226">
    <property type="entry name" value="Histidine-containing phosphotransfer domain, HPT domain"/>
    <property type="match status" value="1"/>
</dbReference>
<evidence type="ECO:0000256" key="2">
    <source>
        <dbReference type="ARBA" id="ARBA00012438"/>
    </source>
</evidence>
<dbReference type="Proteomes" id="UP000321353">
    <property type="component" value="Chromosome"/>
</dbReference>
<dbReference type="Gene3D" id="2.30.30.40">
    <property type="entry name" value="SH3 Domains"/>
    <property type="match status" value="1"/>
</dbReference>
<dbReference type="SMART" id="SM00387">
    <property type="entry name" value="HATPase_c"/>
    <property type="match status" value="1"/>
</dbReference>
<dbReference type="Gene3D" id="3.30.565.10">
    <property type="entry name" value="Histidine kinase-like ATPase, C-terminal domain"/>
    <property type="match status" value="1"/>
</dbReference>
<dbReference type="PANTHER" id="PTHR43395">
    <property type="entry name" value="SENSOR HISTIDINE KINASE CHEA"/>
    <property type="match status" value="1"/>
</dbReference>
<dbReference type="PROSITE" id="PS50851">
    <property type="entry name" value="CHEW"/>
    <property type="match status" value="1"/>
</dbReference>
<dbReference type="SMART" id="SM00073">
    <property type="entry name" value="HPT"/>
    <property type="match status" value="1"/>
</dbReference>
<dbReference type="Gene3D" id="1.10.287.560">
    <property type="entry name" value="Histidine kinase CheA-like, homodimeric domain"/>
    <property type="match status" value="1"/>
</dbReference>
<dbReference type="CDD" id="cd00088">
    <property type="entry name" value="HPT"/>
    <property type="match status" value="1"/>
</dbReference>
<dbReference type="InterPro" id="IPR037006">
    <property type="entry name" value="CheA-like_homodim_sf"/>
</dbReference>
<evidence type="ECO:0000256" key="7">
    <source>
        <dbReference type="SAM" id="MobiDB-lite"/>
    </source>
</evidence>
<dbReference type="PRINTS" id="PR00344">
    <property type="entry name" value="BCTRLSENSOR"/>
</dbReference>
<feature type="region of interest" description="Disordered" evidence="7">
    <location>
        <begin position="148"/>
        <end position="189"/>
    </location>
</feature>
<dbReference type="PANTHER" id="PTHR43395:SF1">
    <property type="entry name" value="CHEMOTAXIS PROTEIN CHEA"/>
    <property type="match status" value="1"/>
</dbReference>
<reference evidence="11 12" key="1">
    <citation type="submission" date="2019-02" db="EMBL/GenBank/DDBJ databases">
        <title>Planctomycetal bacteria perform biofilm scaping via a novel small molecule.</title>
        <authorList>
            <person name="Jeske O."/>
            <person name="Boedeker C."/>
            <person name="Wiegand S."/>
            <person name="Breitling P."/>
            <person name="Kallscheuer N."/>
            <person name="Jogler M."/>
            <person name="Rohde M."/>
            <person name="Petersen J."/>
            <person name="Medema M.H."/>
            <person name="Surup F."/>
            <person name="Jogler C."/>
        </authorList>
    </citation>
    <scope>NUCLEOTIDE SEQUENCE [LARGE SCALE GENOMIC DNA]</scope>
    <source>
        <strain evidence="11 12">Mal15</strain>
    </source>
</reference>
<dbReference type="GO" id="GO:0005737">
    <property type="term" value="C:cytoplasm"/>
    <property type="evidence" value="ECO:0007669"/>
    <property type="project" value="InterPro"/>
</dbReference>
<keyword evidence="3 6" id="KW-0597">Phosphoprotein</keyword>
<feature type="domain" description="CheW-like" evidence="9">
    <location>
        <begin position="442"/>
        <end position="583"/>
    </location>
</feature>
<sequence length="753" mass="81481">MDGFEDIIKEFLVESYENLDKLDGDLVALEGTPEDRERLASIFRTVHTIKGTSGFLALPKLERVTHVGENLLVPLRDGELTLTRPIADTLLEMVDAIRAILQRVELGQGEGEEDYDGLVNRLQAALEQSQDSEGSDPADATTAPADAIATEKPDEANSDDVTAKGASDANDASTQSGPAASAPSKQEPSLVDASVRLDVGLLDKLVNLVGELVLARNQIVQFSRSMDDAPMLAAAQRLNQITTELQEGVMKTRMQPIRNAWGKLPRVVRDLAASCGKQIDVRMEGEETEIDKTVLEAIKDPLTHIVRNVIDHGIEPPQQRIACGKRPQGTLQLKAFHEGGQMIIQVIDDGAGIDTDAVRAKAIEKGILTESQAAKLSQSELTNLILLPGFSTASSVTNVSGRGVGMDVVKTNIESIGGTLSIQSEPGKGTTLRIRIPLTLAIIPVLLITADGDRYAIPQVSLIELVHIDSQRAGHEIEFIHDAPMFRLRDRLLPLVYVDEQLGLHPPRHRGDRPTDLNIVVLQSDGRQFGLVVDEITDTQEIVVKPLGHHLKDIPVYAGATIMGDGRVCLILDPIGLALAGGVTDGQTERQLPTTMPSQRPHAASQQSLLIVDIGNDARAAIPLSSVARLEEFSASNVEHLGGFDVVQYHGQTIPLFAFSPSLECQPLMMTSQHGGTSSPLHTVVFRDGNRVAGVVVGTILDILQQRSLRESIADDDRDPTHLVIQGRVTQVIDLKSFLQNALRQWDQAGFAA</sequence>
<name>A0A5B9MK42_9BACT</name>
<dbReference type="FunFam" id="3.30.565.10:FF:000016">
    <property type="entry name" value="Chemotaxis protein CheA, putative"/>
    <property type="match status" value="1"/>
</dbReference>
<feature type="compositionally biased region" description="Polar residues" evidence="7">
    <location>
        <begin position="170"/>
        <end position="187"/>
    </location>
</feature>
<feature type="domain" description="HPt" evidence="10">
    <location>
        <begin position="1"/>
        <end position="104"/>
    </location>
</feature>
<dbReference type="Pfam" id="PF02895">
    <property type="entry name" value="H-kinase_dim"/>
    <property type="match status" value="1"/>
</dbReference>
<evidence type="ECO:0000259" key="8">
    <source>
        <dbReference type="PROSITE" id="PS50109"/>
    </source>
</evidence>
<evidence type="ECO:0000256" key="4">
    <source>
        <dbReference type="ARBA" id="ARBA00022679"/>
    </source>
</evidence>
<dbReference type="SUPFAM" id="SSF55874">
    <property type="entry name" value="ATPase domain of HSP90 chaperone/DNA topoisomerase II/histidine kinase"/>
    <property type="match status" value="1"/>
</dbReference>
<dbReference type="InterPro" id="IPR002545">
    <property type="entry name" value="CheW-lke_dom"/>
</dbReference>
<protein>
    <recommendedName>
        <fullName evidence="2">histidine kinase</fullName>
        <ecNumber evidence="2">2.7.13.3</ecNumber>
    </recommendedName>
</protein>
<dbReference type="InterPro" id="IPR036097">
    <property type="entry name" value="HisK_dim/P_sf"/>
</dbReference>
<dbReference type="SUPFAM" id="SSF50341">
    <property type="entry name" value="CheW-like"/>
    <property type="match status" value="2"/>
</dbReference>
<dbReference type="SUPFAM" id="SSF47384">
    <property type="entry name" value="Homodimeric domain of signal transducing histidine kinase"/>
    <property type="match status" value="1"/>
</dbReference>
<dbReference type="CDD" id="cd16916">
    <property type="entry name" value="HATPase_CheA-like"/>
    <property type="match status" value="1"/>
</dbReference>
<accession>A0A5B9MK42</accession>
<dbReference type="EMBL" id="CP036264">
    <property type="protein sequence ID" value="QEG01733.1"/>
    <property type="molecule type" value="Genomic_DNA"/>
</dbReference>
<dbReference type="AlphaFoldDB" id="A0A5B9MK42"/>
<dbReference type="GO" id="GO:0000155">
    <property type="term" value="F:phosphorelay sensor kinase activity"/>
    <property type="evidence" value="ECO:0007669"/>
    <property type="project" value="InterPro"/>
</dbReference>
<dbReference type="InterPro" id="IPR036890">
    <property type="entry name" value="HATPase_C_sf"/>
</dbReference>
<dbReference type="SMART" id="SM00260">
    <property type="entry name" value="CheW"/>
    <property type="match status" value="1"/>
</dbReference>
<dbReference type="InterPro" id="IPR008207">
    <property type="entry name" value="Sig_transdc_His_kin_Hpt_dom"/>
</dbReference>
<dbReference type="GO" id="GO:0006935">
    <property type="term" value="P:chemotaxis"/>
    <property type="evidence" value="ECO:0007669"/>
    <property type="project" value="InterPro"/>
</dbReference>
<dbReference type="EC" id="2.7.13.3" evidence="2"/>
<dbReference type="InterPro" id="IPR003594">
    <property type="entry name" value="HATPase_dom"/>
</dbReference>
<proteinExistence type="predicted"/>
<evidence type="ECO:0000313" key="12">
    <source>
        <dbReference type="Proteomes" id="UP000321353"/>
    </source>
</evidence>
<dbReference type="PROSITE" id="PS50894">
    <property type="entry name" value="HPT"/>
    <property type="match status" value="1"/>
</dbReference>
<gene>
    <name evidence="11" type="primary">cheA_2</name>
    <name evidence="11" type="ORF">Mal15_58120</name>
</gene>
<dbReference type="InterPro" id="IPR005467">
    <property type="entry name" value="His_kinase_dom"/>
</dbReference>
<keyword evidence="4 11" id="KW-0808">Transferase</keyword>
<dbReference type="Gene3D" id="1.20.120.160">
    <property type="entry name" value="HPT domain"/>
    <property type="match status" value="1"/>
</dbReference>
<evidence type="ECO:0000256" key="5">
    <source>
        <dbReference type="ARBA" id="ARBA00022777"/>
    </source>
</evidence>
<dbReference type="KEGG" id="smam:Mal15_58120"/>
<dbReference type="PROSITE" id="PS50109">
    <property type="entry name" value="HIS_KIN"/>
    <property type="match status" value="1"/>
</dbReference>
<comment type="catalytic activity">
    <reaction evidence="1">
        <text>ATP + protein L-histidine = ADP + protein N-phospho-L-histidine.</text>
        <dbReference type="EC" id="2.7.13.3"/>
    </reaction>
</comment>
<evidence type="ECO:0000256" key="3">
    <source>
        <dbReference type="ARBA" id="ARBA00022553"/>
    </source>
</evidence>
<feature type="domain" description="Histidine kinase" evidence="8">
    <location>
        <begin position="235"/>
        <end position="440"/>
    </location>
</feature>
<dbReference type="RefSeq" id="WP_199773748.1">
    <property type="nucleotide sequence ID" value="NZ_CP036264.1"/>
</dbReference>
<dbReference type="InterPro" id="IPR036641">
    <property type="entry name" value="HPT_dom_sf"/>
</dbReference>
<dbReference type="InterPro" id="IPR004105">
    <property type="entry name" value="CheA-like_dim"/>
</dbReference>